<dbReference type="Proteomes" id="UP000712281">
    <property type="component" value="Unassembled WGS sequence"/>
</dbReference>
<sequence length="252" mass="28006">MQFRKNSRYYYSSLFSLSPPLLSKPNLILLRLPAARARAYWHLRTGLSFALDDFFARKEIRFRRRCGCSGFAVRRLCGGPRREISSGYFGGQVAPVSGASGMAVSYRCVSSLSKPVSSGVQRVSSMASRWSLSVLPLFKAPLLGPPPYCSEGRLMLSSGVVSLFFLAALCCGGSRLQSLVADVARLVLRLRVGARQWMQSRFLGRFSVRVAGPSQINTWFVDAGAWPLVWLLIMMVDALDVYRELFLVGPYL</sequence>
<accession>A0A8S9KPL3</accession>
<dbReference type="AlphaFoldDB" id="A0A8S9KPL3"/>
<name>A0A8S9KPL3_BRACR</name>
<comment type="caution">
    <text evidence="1">The sequence shown here is derived from an EMBL/GenBank/DDBJ whole genome shotgun (WGS) entry which is preliminary data.</text>
</comment>
<reference evidence="1" key="1">
    <citation type="submission" date="2019-12" db="EMBL/GenBank/DDBJ databases">
        <title>Genome sequencing and annotation of Brassica cretica.</title>
        <authorList>
            <person name="Studholme D.J."/>
            <person name="Sarris P.F."/>
        </authorList>
    </citation>
    <scope>NUCLEOTIDE SEQUENCE</scope>
    <source>
        <strain evidence="1">PFS-001/15</strain>
        <tissue evidence="1">Leaf</tissue>
    </source>
</reference>
<organism evidence="1 2">
    <name type="scientific">Brassica cretica</name>
    <name type="common">Mustard</name>
    <dbReference type="NCBI Taxonomy" id="69181"/>
    <lineage>
        <taxon>Eukaryota</taxon>
        <taxon>Viridiplantae</taxon>
        <taxon>Streptophyta</taxon>
        <taxon>Embryophyta</taxon>
        <taxon>Tracheophyta</taxon>
        <taxon>Spermatophyta</taxon>
        <taxon>Magnoliopsida</taxon>
        <taxon>eudicotyledons</taxon>
        <taxon>Gunneridae</taxon>
        <taxon>Pentapetalae</taxon>
        <taxon>rosids</taxon>
        <taxon>malvids</taxon>
        <taxon>Brassicales</taxon>
        <taxon>Brassicaceae</taxon>
        <taxon>Brassiceae</taxon>
        <taxon>Brassica</taxon>
    </lineage>
</organism>
<protein>
    <submittedName>
        <fullName evidence="1">Uncharacterized protein</fullName>
    </submittedName>
</protein>
<evidence type="ECO:0000313" key="2">
    <source>
        <dbReference type="Proteomes" id="UP000712281"/>
    </source>
</evidence>
<evidence type="ECO:0000313" key="1">
    <source>
        <dbReference type="EMBL" id="KAF2596355.1"/>
    </source>
</evidence>
<gene>
    <name evidence="1" type="ORF">F2Q68_00009111</name>
</gene>
<proteinExistence type="predicted"/>
<dbReference type="EMBL" id="QGKW02000717">
    <property type="protein sequence ID" value="KAF2596355.1"/>
    <property type="molecule type" value="Genomic_DNA"/>
</dbReference>